<evidence type="ECO:0000313" key="1">
    <source>
        <dbReference type="EMBL" id="EDM03314.1"/>
    </source>
</evidence>
<dbReference type="EMBL" id="CH473947">
    <property type="protein sequence ID" value="EDM03314.1"/>
    <property type="molecule type" value="Genomic_DNA"/>
</dbReference>
<dbReference type="Proteomes" id="UP000234681">
    <property type="component" value="Chromosome 6"/>
</dbReference>
<reference evidence="2" key="1">
    <citation type="submission" date="2005-09" db="EMBL/GenBank/DDBJ databases">
        <authorList>
            <person name="Mural R.J."/>
            <person name="Li P.W."/>
            <person name="Adams M.D."/>
            <person name="Amanatides P.G."/>
            <person name="Baden-Tillson H."/>
            <person name="Barnstead M."/>
            <person name="Chin S.H."/>
            <person name="Dew I."/>
            <person name="Evans C.A."/>
            <person name="Ferriera S."/>
            <person name="Flanigan M."/>
            <person name="Fosler C."/>
            <person name="Glodek A."/>
            <person name="Gu Z."/>
            <person name="Holt R.A."/>
            <person name="Jennings D."/>
            <person name="Kraft C.L."/>
            <person name="Lu F."/>
            <person name="Nguyen T."/>
            <person name="Nusskern D.R."/>
            <person name="Pfannkoch C.M."/>
            <person name="Sitter C."/>
            <person name="Sutton G.G."/>
            <person name="Venter J.C."/>
            <person name="Wang Z."/>
            <person name="Woodage T."/>
            <person name="Zheng X.H."/>
            <person name="Zhong F."/>
        </authorList>
    </citation>
    <scope>NUCLEOTIDE SEQUENCE [LARGE SCALE GENOMIC DNA]</scope>
    <source>
        <strain>BN</strain>
        <strain evidence="2">Sprague-Dawley</strain>
    </source>
</reference>
<dbReference type="AlphaFoldDB" id="A6HBA8"/>
<gene>
    <name evidence="1 3" type="primary">Bzw2</name>
    <name evidence="1" type="ORF">rCG_61866</name>
</gene>
<protein>
    <submittedName>
        <fullName evidence="1">Basic leucine zipper and W2 domains 2, isoform CRA_b</fullName>
    </submittedName>
</protein>
<dbReference type="RGD" id="621507">
    <property type="gene designation" value="Bzw2"/>
</dbReference>
<organism evidence="1 2">
    <name type="scientific">Rattus norvegicus</name>
    <name type="common">Rat</name>
    <dbReference type="NCBI Taxonomy" id="10116"/>
    <lineage>
        <taxon>Eukaryota</taxon>
        <taxon>Metazoa</taxon>
        <taxon>Chordata</taxon>
        <taxon>Craniata</taxon>
        <taxon>Vertebrata</taxon>
        <taxon>Euteleostomi</taxon>
        <taxon>Mammalia</taxon>
        <taxon>Eutheria</taxon>
        <taxon>Euarchontoglires</taxon>
        <taxon>Glires</taxon>
        <taxon>Rodentia</taxon>
        <taxon>Myomorpha</taxon>
        <taxon>Muroidea</taxon>
        <taxon>Muridae</taxon>
        <taxon>Murinae</taxon>
        <taxon>Rattus</taxon>
    </lineage>
</organism>
<name>A6HBA8_RAT</name>
<sequence>MSPAHCLKKKKKNRHTFSVGNAEVFGEGNLASVCTKEISDRQGLPLRGDVSFLFCLNGALRHQLLHLGLYLSLYAN</sequence>
<accession>A6HBA8</accession>
<evidence type="ECO:0000313" key="3">
    <source>
        <dbReference type="RGD" id="621507"/>
    </source>
</evidence>
<evidence type="ECO:0000313" key="2">
    <source>
        <dbReference type="Proteomes" id="UP000234681"/>
    </source>
</evidence>
<proteinExistence type="predicted"/>